<organism evidence="3 4">
    <name type="scientific">Hevea brasiliensis</name>
    <name type="common">Para rubber tree</name>
    <name type="synonym">Siphonia brasiliensis</name>
    <dbReference type="NCBI Taxonomy" id="3981"/>
    <lineage>
        <taxon>Eukaryota</taxon>
        <taxon>Viridiplantae</taxon>
        <taxon>Streptophyta</taxon>
        <taxon>Embryophyta</taxon>
        <taxon>Tracheophyta</taxon>
        <taxon>Spermatophyta</taxon>
        <taxon>Magnoliopsida</taxon>
        <taxon>eudicotyledons</taxon>
        <taxon>Gunneridae</taxon>
        <taxon>Pentapetalae</taxon>
        <taxon>rosids</taxon>
        <taxon>fabids</taxon>
        <taxon>Malpighiales</taxon>
        <taxon>Euphorbiaceae</taxon>
        <taxon>Crotonoideae</taxon>
        <taxon>Micrandreae</taxon>
        <taxon>Hevea</taxon>
    </lineage>
</organism>
<evidence type="ECO:0000259" key="2">
    <source>
        <dbReference type="Pfam" id="PF13966"/>
    </source>
</evidence>
<gene>
    <name evidence="3" type="ORF">GH714_030921</name>
</gene>
<name>A0A6A6LNE3_HEVBR</name>
<protein>
    <recommendedName>
        <fullName evidence="2">Reverse transcriptase zinc-binding domain-containing protein</fullName>
    </recommendedName>
</protein>
<dbReference type="Pfam" id="PF13966">
    <property type="entry name" value="zf-RVT"/>
    <property type="match status" value="1"/>
</dbReference>
<feature type="region of interest" description="Disordered" evidence="1">
    <location>
        <begin position="140"/>
        <end position="170"/>
    </location>
</feature>
<dbReference type="InterPro" id="IPR026960">
    <property type="entry name" value="RVT-Znf"/>
</dbReference>
<reference evidence="3 4" key="1">
    <citation type="journal article" date="2020" name="Mol. Plant">
        <title>The Chromosome-Based Rubber Tree Genome Provides New Insights into Spurge Genome Evolution and Rubber Biosynthesis.</title>
        <authorList>
            <person name="Liu J."/>
            <person name="Shi C."/>
            <person name="Shi C.C."/>
            <person name="Li W."/>
            <person name="Zhang Q.J."/>
            <person name="Zhang Y."/>
            <person name="Li K."/>
            <person name="Lu H.F."/>
            <person name="Shi C."/>
            <person name="Zhu S.T."/>
            <person name="Xiao Z.Y."/>
            <person name="Nan H."/>
            <person name="Yue Y."/>
            <person name="Zhu X.G."/>
            <person name="Wu Y."/>
            <person name="Hong X.N."/>
            <person name="Fan G.Y."/>
            <person name="Tong Y."/>
            <person name="Zhang D."/>
            <person name="Mao C.L."/>
            <person name="Liu Y.L."/>
            <person name="Hao S.J."/>
            <person name="Liu W.Q."/>
            <person name="Lv M.Q."/>
            <person name="Zhang H.B."/>
            <person name="Liu Y."/>
            <person name="Hu-Tang G.R."/>
            <person name="Wang J.P."/>
            <person name="Wang J.H."/>
            <person name="Sun Y.H."/>
            <person name="Ni S.B."/>
            <person name="Chen W.B."/>
            <person name="Zhang X.C."/>
            <person name="Jiao Y.N."/>
            <person name="Eichler E.E."/>
            <person name="Li G.H."/>
            <person name="Liu X."/>
            <person name="Gao L.Z."/>
        </authorList>
    </citation>
    <scope>NUCLEOTIDE SEQUENCE [LARGE SCALE GENOMIC DNA]</scope>
    <source>
        <strain evidence="4">cv. GT1</strain>
        <tissue evidence="3">Leaf</tissue>
    </source>
</reference>
<sequence>MKLIPLGSLRQRDIMVWHYESKGCYTVHSRYQLALELKQTNQLSASTSSMDTSRLWKLIWKLAEPQQIINFIWHAALDTLPTRGLLHSRISFVHPSCALCDCVESSVHLHHDCFKVRSVWGFGGWAQNELHGPSLAHNGSAGRAGHMGVAGGQRRREQGSSRRNKGARALGACERGSNWQARVPSELRKPRRTRFKWTQDARAHIGRQARARFKQRLGAARRTQEATSARGMGASPPKQGSFYTGARQKRGSLVRIAIPAQF</sequence>
<feature type="domain" description="Reverse transcriptase zinc-binding" evidence="2">
    <location>
        <begin position="27"/>
        <end position="120"/>
    </location>
</feature>
<evidence type="ECO:0000313" key="4">
    <source>
        <dbReference type="Proteomes" id="UP000467840"/>
    </source>
</evidence>
<dbReference type="Proteomes" id="UP000467840">
    <property type="component" value="Chromosome 4"/>
</dbReference>
<keyword evidence="4" id="KW-1185">Reference proteome</keyword>
<feature type="region of interest" description="Disordered" evidence="1">
    <location>
        <begin position="217"/>
        <end position="244"/>
    </location>
</feature>
<dbReference type="AlphaFoldDB" id="A0A6A6LNE3"/>
<dbReference type="EMBL" id="JAAGAX010000010">
    <property type="protein sequence ID" value="KAF2301965.1"/>
    <property type="molecule type" value="Genomic_DNA"/>
</dbReference>
<evidence type="ECO:0000313" key="3">
    <source>
        <dbReference type="EMBL" id="KAF2301965.1"/>
    </source>
</evidence>
<proteinExistence type="predicted"/>
<accession>A0A6A6LNE3</accession>
<comment type="caution">
    <text evidence="3">The sequence shown here is derived from an EMBL/GenBank/DDBJ whole genome shotgun (WGS) entry which is preliminary data.</text>
</comment>
<evidence type="ECO:0000256" key="1">
    <source>
        <dbReference type="SAM" id="MobiDB-lite"/>
    </source>
</evidence>